<dbReference type="STRING" id="1123308.GCA_000380085_00208"/>
<evidence type="ECO:0000313" key="3">
    <source>
        <dbReference type="Proteomes" id="UP000215185"/>
    </source>
</evidence>
<dbReference type="InterPro" id="IPR032531">
    <property type="entry name" value="DUF4956"/>
</dbReference>
<organism evidence="2 3">
    <name type="scientific">Streptococcus merionis</name>
    <dbReference type="NCBI Taxonomy" id="400065"/>
    <lineage>
        <taxon>Bacteria</taxon>
        <taxon>Bacillati</taxon>
        <taxon>Bacillota</taxon>
        <taxon>Bacilli</taxon>
        <taxon>Lactobacillales</taxon>
        <taxon>Streptococcaceae</taxon>
        <taxon>Streptococcus</taxon>
    </lineage>
</organism>
<proteinExistence type="predicted"/>
<feature type="transmembrane region" description="Helical" evidence="1">
    <location>
        <begin position="52"/>
        <end position="78"/>
    </location>
</feature>
<feature type="transmembrane region" description="Helical" evidence="1">
    <location>
        <begin position="90"/>
        <end position="123"/>
    </location>
</feature>
<evidence type="ECO:0000313" key="2">
    <source>
        <dbReference type="EMBL" id="SNU88030.1"/>
    </source>
</evidence>
<keyword evidence="1" id="KW-1133">Transmembrane helix</keyword>
<protein>
    <submittedName>
        <fullName evidence="2">Membrane protein</fullName>
    </submittedName>
</protein>
<reference evidence="2 3" key="1">
    <citation type="submission" date="2017-06" db="EMBL/GenBank/DDBJ databases">
        <authorList>
            <consortium name="Pathogen Informatics"/>
        </authorList>
    </citation>
    <scope>NUCLEOTIDE SEQUENCE [LARGE SCALE GENOMIC DNA]</scope>
    <source>
        <strain evidence="2 3">NCTC13788</strain>
    </source>
</reference>
<dbReference type="Pfam" id="PF16316">
    <property type="entry name" value="DUF4956"/>
    <property type="match status" value="1"/>
</dbReference>
<name>A0A239SRH5_9STRE</name>
<dbReference type="KEGG" id="smen:SAMEA4412692_0867"/>
<sequence length="220" mass="23854">MFNSILTGGLTAQALAVTSLASIVFGLVIAWVHSKTSSYSKNFATTLVTLPVLVQFVIMMTSGSLGTGVAIMGTFSLVRFRSMPGTSRELVSVFAAMAVGLVTGTGYVGFAAVATVIISLLLLGLHVTNLFDPSETTQYLTISMPEDVEHEQVLRPVFEEYSVKATLDNIRLKNMGSIFELSYDLELPKNMDRKAFINDLRIRNRNLSIILGKNPLKGGL</sequence>
<dbReference type="eggNOG" id="COG1285">
    <property type="taxonomic scope" value="Bacteria"/>
</dbReference>
<dbReference type="EMBL" id="LT906439">
    <property type="protein sequence ID" value="SNU88030.1"/>
    <property type="molecule type" value="Genomic_DNA"/>
</dbReference>
<dbReference type="Proteomes" id="UP000215185">
    <property type="component" value="Chromosome 1"/>
</dbReference>
<keyword evidence="1" id="KW-0812">Transmembrane</keyword>
<dbReference type="RefSeq" id="WP_018372769.1">
    <property type="nucleotide sequence ID" value="NZ_LT906439.1"/>
</dbReference>
<keyword evidence="1" id="KW-0472">Membrane</keyword>
<dbReference type="OrthoDB" id="9803265at2"/>
<dbReference type="AlphaFoldDB" id="A0A239SRH5"/>
<feature type="transmembrane region" description="Helical" evidence="1">
    <location>
        <begin position="12"/>
        <end position="32"/>
    </location>
</feature>
<evidence type="ECO:0000256" key="1">
    <source>
        <dbReference type="SAM" id="Phobius"/>
    </source>
</evidence>
<accession>A0A239SRH5</accession>
<keyword evidence="3" id="KW-1185">Reference proteome</keyword>
<gene>
    <name evidence="2" type="ORF">SAMEA4412692_00867</name>
</gene>